<dbReference type="Pfam" id="PF15916">
    <property type="entry name" value="DUF4743"/>
    <property type="match status" value="1"/>
</dbReference>
<dbReference type="InterPro" id="IPR031804">
    <property type="entry name" value="DUF4743"/>
</dbReference>
<proteinExistence type="predicted"/>
<keyword evidence="3" id="KW-1185">Reference proteome</keyword>
<dbReference type="GO" id="GO:0044715">
    <property type="term" value="F:8-oxo-dGDP phosphatase activity"/>
    <property type="evidence" value="ECO:0007669"/>
    <property type="project" value="UniProtKB-ARBA"/>
</dbReference>
<reference evidence="2 3" key="1">
    <citation type="submission" date="2018-08" db="EMBL/GenBank/DDBJ databases">
        <title>Genome and evolution of the arbuscular mycorrhizal fungus Diversispora epigaea (formerly Glomus versiforme) and its bacterial endosymbionts.</title>
        <authorList>
            <person name="Sun X."/>
            <person name="Fei Z."/>
            <person name="Harrison M."/>
        </authorList>
    </citation>
    <scope>NUCLEOTIDE SEQUENCE [LARGE SCALE GENOMIC DNA]</scope>
    <source>
        <strain evidence="2 3">IT104</strain>
    </source>
</reference>
<dbReference type="AlphaFoldDB" id="A0A397G737"/>
<dbReference type="Gene3D" id="3.90.79.10">
    <property type="entry name" value="Nucleoside Triphosphate Pyrophosphohydrolase"/>
    <property type="match status" value="1"/>
</dbReference>
<accession>A0A397G737</accession>
<comment type="caution">
    <text evidence="2">The sequence shown here is derived from an EMBL/GenBank/DDBJ whole genome shotgun (WGS) entry which is preliminary data.</text>
</comment>
<sequence>MSSKSHRFSFLEIVKKCDGFPYPEEVEVEEKYKTTTPLLLFNVKVGLLLPPVKQALIKYNNERNENPRPFVIEENFITFSSHINTFEQRTNIIKQLFDTWREEKTFPALEGWRDELYPVYGDPNGPHKMAFVIERAATPLFGVLTFGVHLNGYIKTVDGNYKMWIAQRSKTKQTWPGYLDNFVAGGIPYELSISESVIKEAMEEASLSEEISKKAIPTGAITYFTVTKNGLQPEAQYIYDIELPVDVIPKPHDDEVECFYLWDIDEVIDHIRAGEFKPNCASIVIDFLIRHSLILPDEEPEYLDILYRLHRRIELPGPSFKS</sequence>
<name>A0A397G737_9GLOM</name>
<dbReference type="PANTHER" id="PTHR13622">
    <property type="entry name" value="THIAMIN PYROPHOSPHOKINASE"/>
    <property type="match status" value="1"/>
</dbReference>
<dbReference type="EMBL" id="PQFF01000504">
    <property type="protein sequence ID" value="RHZ46822.1"/>
    <property type="molecule type" value="Genomic_DNA"/>
</dbReference>
<organism evidence="2 3">
    <name type="scientific">Diversispora epigaea</name>
    <dbReference type="NCBI Taxonomy" id="1348612"/>
    <lineage>
        <taxon>Eukaryota</taxon>
        <taxon>Fungi</taxon>
        <taxon>Fungi incertae sedis</taxon>
        <taxon>Mucoromycota</taxon>
        <taxon>Glomeromycotina</taxon>
        <taxon>Glomeromycetes</taxon>
        <taxon>Diversisporales</taxon>
        <taxon>Diversisporaceae</taxon>
        <taxon>Diversispora</taxon>
    </lineage>
</organism>
<dbReference type="STRING" id="1348612.A0A397G737"/>
<protein>
    <recommendedName>
        <fullName evidence="1">Nudix hydrolase domain-containing protein</fullName>
    </recommendedName>
</protein>
<evidence type="ECO:0000313" key="3">
    <source>
        <dbReference type="Proteomes" id="UP000266861"/>
    </source>
</evidence>
<gene>
    <name evidence="2" type="ORF">Glove_606g92</name>
</gene>
<dbReference type="PROSITE" id="PS51462">
    <property type="entry name" value="NUDIX"/>
    <property type="match status" value="1"/>
</dbReference>
<evidence type="ECO:0000259" key="1">
    <source>
        <dbReference type="PROSITE" id="PS51462"/>
    </source>
</evidence>
<evidence type="ECO:0000313" key="2">
    <source>
        <dbReference type="EMBL" id="RHZ46822.1"/>
    </source>
</evidence>
<dbReference type="InterPro" id="IPR015797">
    <property type="entry name" value="NUDIX_hydrolase-like_dom_sf"/>
</dbReference>
<dbReference type="PANTHER" id="PTHR13622:SF8">
    <property type="entry name" value="THIAMIN PYROPHOSPHOKINASE 1"/>
    <property type="match status" value="1"/>
</dbReference>
<dbReference type="CDD" id="cd03676">
    <property type="entry name" value="NUDIX_Tnr3_like"/>
    <property type="match status" value="1"/>
</dbReference>
<feature type="domain" description="Nudix hydrolase" evidence="1">
    <location>
        <begin position="147"/>
        <end position="286"/>
    </location>
</feature>
<dbReference type="InterPro" id="IPR000086">
    <property type="entry name" value="NUDIX_hydrolase_dom"/>
</dbReference>
<dbReference type="FunFam" id="3.90.79.10:FF:000019">
    <property type="entry name" value="Thiamin pyrophosphokinase, putative"/>
    <property type="match status" value="1"/>
</dbReference>
<dbReference type="Proteomes" id="UP000266861">
    <property type="component" value="Unassembled WGS sequence"/>
</dbReference>
<dbReference type="OrthoDB" id="10261522at2759"/>
<dbReference type="SUPFAM" id="SSF55811">
    <property type="entry name" value="Nudix"/>
    <property type="match status" value="1"/>
</dbReference>